<evidence type="ECO:0000256" key="1">
    <source>
        <dbReference type="ARBA" id="ARBA00038101"/>
    </source>
</evidence>
<organism evidence="2 3">
    <name type="scientific">Pseudolycoriella hygida</name>
    <dbReference type="NCBI Taxonomy" id="35572"/>
    <lineage>
        <taxon>Eukaryota</taxon>
        <taxon>Metazoa</taxon>
        <taxon>Ecdysozoa</taxon>
        <taxon>Arthropoda</taxon>
        <taxon>Hexapoda</taxon>
        <taxon>Insecta</taxon>
        <taxon>Pterygota</taxon>
        <taxon>Neoptera</taxon>
        <taxon>Endopterygota</taxon>
        <taxon>Diptera</taxon>
        <taxon>Nematocera</taxon>
        <taxon>Sciaroidea</taxon>
        <taxon>Sciaridae</taxon>
        <taxon>Pseudolycoriella</taxon>
    </lineage>
</organism>
<comment type="caution">
    <text evidence="2">The sequence shown here is derived from an EMBL/GenBank/DDBJ whole genome shotgun (WGS) entry which is preliminary data.</text>
</comment>
<sequence>HMPTGMCAEGHKYYHGNGVPQSYELAAQWFGRAAAEGNAEGYYNLALMLKSGKGVKLDVHESIRLFKLAASQDISVEVYGVKMPNIGVVEAEHSLGLSYHEGALEWYHRAIKHGSGTSANNIGTIYESGVGVKRDFKTALNYYKFASSLKVTPLTKKDFDIAEATTT</sequence>
<evidence type="ECO:0000313" key="3">
    <source>
        <dbReference type="Proteomes" id="UP001151699"/>
    </source>
</evidence>
<dbReference type="PANTHER" id="PTHR11102">
    <property type="entry name" value="SEL-1-LIKE PROTEIN"/>
    <property type="match status" value="1"/>
</dbReference>
<dbReference type="Pfam" id="PF08238">
    <property type="entry name" value="Sel1"/>
    <property type="match status" value="4"/>
</dbReference>
<dbReference type="Proteomes" id="UP001151699">
    <property type="component" value="Unassembled WGS sequence"/>
</dbReference>
<gene>
    <name evidence="2" type="primary">esiB</name>
    <name evidence="2" type="ORF">Bhyg_16387</name>
</gene>
<dbReference type="InterPro" id="IPR011990">
    <property type="entry name" value="TPR-like_helical_dom_sf"/>
</dbReference>
<dbReference type="InterPro" id="IPR050767">
    <property type="entry name" value="Sel1_AlgK"/>
</dbReference>
<name>A0A9Q0RSK7_9DIPT</name>
<dbReference type="OrthoDB" id="2423701at2759"/>
<keyword evidence="3" id="KW-1185">Reference proteome</keyword>
<comment type="similarity">
    <text evidence="1">Belongs to the sel-1 family.</text>
</comment>
<dbReference type="SMART" id="SM00671">
    <property type="entry name" value="SEL1"/>
    <property type="match status" value="4"/>
</dbReference>
<accession>A0A9Q0RSK7</accession>
<proteinExistence type="inferred from homology"/>
<dbReference type="EMBL" id="WJQU01003280">
    <property type="protein sequence ID" value="KAJ6626134.1"/>
    <property type="molecule type" value="Genomic_DNA"/>
</dbReference>
<dbReference type="AlphaFoldDB" id="A0A9Q0RSK7"/>
<dbReference type="Gene3D" id="1.25.40.10">
    <property type="entry name" value="Tetratricopeptide repeat domain"/>
    <property type="match status" value="1"/>
</dbReference>
<dbReference type="InterPro" id="IPR006597">
    <property type="entry name" value="Sel1-like"/>
</dbReference>
<protein>
    <submittedName>
        <fullName evidence="2">Secretory immunoglobulin A-binding protein EsiB</fullName>
    </submittedName>
</protein>
<dbReference type="SUPFAM" id="SSF81901">
    <property type="entry name" value="HCP-like"/>
    <property type="match status" value="2"/>
</dbReference>
<feature type="non-terminal residue" evidence="2">
    <location>
        <position position="167"/>
    </location>
</feature>
<evidence type="ECO:0000313" key="2">
    <source>
        <dbReference type="EMBL" id="KAJ6626134.1"/>
    </source>
</evidence>
<reference evidence="2" key="1">
    <citation type="submission" date="2022-07" db="EMBL/GenBank/DDBJ databases">
        <authorList>
            <person name="Trinca V."/>
            <person name="Uliana J.V.C."/>
            <person name="Torres T.T."/>
            <person name="Ward R.J."/>
            <person name="Monesi N."/>
        </authorList>
    </citation>
    <scope>NUCLEOTIDE SEQUENCE</scope>
    <source>
        <strain evidence="2">HSMRA1968</strain>
        <tissue evidence="2">Whole embryos</tissue>
    </source>
</reference>
<dbReference type="PANTHER" id="PTHR11102:SF160">
    <property type="entry name" value="ERAD-ASSOCIATED E3 UBIQUITIN-PROTEIN LIGASE COMPONENT HRD3"/>
    <property type="match status" value="1"/>
</dbReference>